<feature type="signal peptide" evidence="16">
    <location>
        <begin position="1"/>
        <end position="19"/>
    </location>
</feature>
<keyword evidence="10 15" id="KW-0798">TonB box</keyword>
<evidence type="ECO:0000256" key="15">
    <source>
        <dbReference type="RuleBase" id="RU003357"/>
    </source>
</evidence>
<dbReference type="PANTHER" id="PTHR32552:SF68">
    <property type="entry name" value="FERRICHROME OUTER MEMBRANE TRANSPORTER_PHAGE RECEPTOR"/>
    <property type="match status" value="1"/>
</dbReference>
<feature type="domain" description="TonB-dependent receptor-like beta-barrel" evidence="17">
    <location>
        <begin position="288"/>
        <end position="741"/>
    </location>
</feature>
<dbReference type="NCBIfam" id="TIGR01783">
    <property type="entry name" value="TonB-siderophor"/>
    <property type="match status" value="1"/>
</dbReference>
<feature type="domain" description="TonB-dependent receptor plug" evidence="18">
    <location>
        <begin position="121"/>
        <end position="215"/>
    </location>
</feature>
<evidence type="ECO:0000256" key="9">
    <source>
        <dbReference type="ARBA" id="ARBA00023065"/>
    </source>
</evidence>
<evidence type="ECO:0000256" key="12">
    <source>
        <dbReference type="ARBA" id="ARBA00023170"/>
    </source>
</evidence>
<dbReference type="GO" id="GO:0009279">
    <property type="term" value="C:cell outer membrane"/>
    <property type="evidence" value="ECO:0007669"/>
    <property type="project" value="UniProtKB-SubCell"/>
</dbReference>
<evidence type="ECO:0000256" key="5">
    <source>
        <dbReference type="ARBA" id="ARBA00022496"/>
    </source>
</evidence>
<keyword evidence="7 16" id="KW-0732">Signal</keyword>
<keyword evidence="4 14" id="KW-1134">Transmembrane beta strand</keyword>
<dbReference type="Pfam" id="PF00593">
    <property type="entry name" value="TonB_dep_Rec_b-barrel"/>
    <property type="match status" value="1"/>
</dbReference>
<evidence type="ECO:0000256" key="6">
    <source>
        <dbReference type="ARBA" id="ARBA00022692"/>
    </source>
</evidence>
<dbReference type="Pfam" id="PF07715">
    <property type="entry name" value="Plug"/>
    <property type="match status" value="1"/>
</dbReference>
<evidence type="ECO:0000256" key="7">
    <source>
        <dbReference type="ARBA" id="ARBA00022729"/>
    </source>
</evidence>
<accession>A0A1V4HYL5</accession>
<dbReference type="InterPro" id="IPR010105">
    <property type="entry name" value="TonB_sidphr_rcpt"/>
</dbReference>
<dbReference type="Gene3D" id="2.170.130.10">
    <property type="entry name" value="TonB-dependent receptor, plug domain"/>
    <property type="match status" value="1"/>
</dbReference>
<keyword evidence="20" id="KW-1185">Reference proteome</keyword>
<evidence type="ECO:0000256" key="2">
    <source>
        <dbReference type="ARBA" id="ARBA00009810"/>
    </source>
</evidence>
<dbReference type="OrthoDB" id="9760333at2"/>
<dbReference type="Proteomes" id="UP000189940">
    <property type="component" value="Unassembled WGS sequence"/>
</dbReference>
<dbReference type="GO" id="GO:0015891">
    <property type="term" value="P:siderophore transport"/>
    <property type="evidence" value="ECO:0007669"/>
    <property type="project" value="InterPro"/>
</dbReference>
<comment type="similarity">
    <text evidence="2 14 15">Belongs to the TonB-dependent receptor family.</text>
</comment>
<dbReference type="GO" id="GO:0038023">
    <property type="term" value="F:signaling receptor activity"/>
    <property type="evidence" value="ECO:0007669"/>
    <property type="project" value="InterPro"/>
</dbReference>
<keyword evidence="6 14" id="KW-0812">Transmembrane</keyword>
<dbReference type="Gene3D" id="2.40.170.20">
    <property type="entry name" value="TonB-dependent receptor, beta-barrel domain"/>
    <property type="match status" value="1"/>
</dbReference>
<protein>
    <recommendedName>
        <fullName evidence="21">TonB-dependent siderophore receptor</fullName>
    </recommendedName>
</protein>
<proteinExistence type="inferred from homology"/>
<evidence type="ECO:0000313" key="20">
    <source>
        <dbReference type="Proteomes" id="UP000189940"/>
    </source>
</evidence>
<evidence type="ECO:0000256" key="4">
    <source>
        <dbReference type="ARBA" id="ARBA00022452"/>
    </source>
</evidence>
<keyword evidence="11 14" id="KW-0472">Membrane</keyword>
<dbReference type="InterPro" id="IPR037066">
    <property type="entry name" value="Plug_dom_sf"/>
</dbReference>
<dbReference type="SUPFAM" id="SSF56935">
    <property type="entry name" value="Porins"/>
    <property type="match status" value="1"/>
</dbReference>
<keyword evidence="9" id="KW-0406">Ion transport</keyword>
<evidence type="ECO:0000259" key="17">
    <source>
        <dbReference type="Pfam" id="PF00593"/>
    </source>
</evidence>
<organism evidence="19 20">
    <name type="scientific">Nitrobacter vulgaris</name>
    <dbReference type="NCBI Taxonomy" id="29421"/>
    <lineage>
        <taxon>Bacteria</taxon>
        <taxon>Pseudomonadati</taxon>
        <taxon>Pseudomonadota</taxon>
        <taxon>Alphaproteobacteria</taxon>
        <taxon>Hyphomicrobiales</taxon>
        <taxon>Nitrobacteraceae</taxon>
        <taxon>Nitrobacter</taxon>
    </lineage>
</organism>
<dbReference type="PANTHER" id="PTHR32552">
    <property type="entry name" value="FERRICHROME IRON RECEPTOR-RELATED"/>
    <property type="match status" value="1"/>
</dbReference>
<evidence type="ECO:0000256" key="11">
    <source>
        <dbReference type="ARBA" id="ARBA00023136"/>
    </source>
</evidence>
<evidence type="ECO:0000256" key="3">
    <source>
        <dbReference type="ARBA" id="ARBA00022448"/>
    </source>
</evidence>
<feature type="chain" id="PRO_5012889459" description="TonB-dependent siderophore receptor" evidence="16">
    <location>
        <begin position="20"/>
        <end position="772"/>
    </location>
</feature>
<dbReference type="RefSeq" id="WP_079447149.1">
    <property type="nucleotide sequence ID" value="NZ_MWPQ01000042.1"/>
</dbReference>
<comment type="subcellular location">
    <subcellularLocation>
        <location evidence="1 14">Cell outer membrane</location>
        <topology evidence="1 14">Multi-pass membrane protein</topology>
    </subcellularLocation>
</comment>
<evidence type="ECO:0000313" key="19">
    <source>
        <dbReference type="EMBL" id="OPH82650.1"/>
    </source>
</evidence>
<dbReference type="InterPro" id="IPR039426">
    <property type="entry name" value="TonB-dep_rcpt-like"/>
</dbReference>
<keyword evidence="12" id="KW-0675">Receptor</keyword>
<keyword evidence="8" id="KW-0408">Iron</keyword>
<dbReference type="GO" id="GO:0015344">
    <property type="term" value="F:siderophore uptake transmembrane transporter activity"/>
    <property type="evidence" value="ECO:0007669"/>
    <property type="project" value="TreeGrafter"/>
</dbReference>
<dbReference type="EMBL" id="MWPQ01000042">
    <property type="protein sequence ID" value="OPH82650.1"/>
    <property type="molecule type" value="Genomic_DNA"/>
</dbReference>
<evidence type="ECO:0000256" key="8">
    <source>
        <dbReference type="ARBA" id="ARBA00023004"/>
    </source>
</evidence>
<evidence type="ECO:0008006" key="21">
    <source>
        <dbReference type="Google" id="ProtNLM"/>
    </source>
</evidence>
<dbReference type="InterPro" id="IPR012910">
    <property type="entry name" value="Plug_dom"/>
</dbReference>
<dbReference type="InterPro" id="IPR000531">
    <property type="entry name" value="Beta-barrel_TonB"/>
</dbReference>
<dbReference type="CDD" id="cd01347">
    <property type="entry name" value="ligand_gated_channel"/>
    <property type="match status" value="1"/>
</dbReference>
<dbReference type="AlphaFoldDB" id="A0A1V4HYL5"/>
<evidence type="ECO:0000256" key="16">
    <source>
        <dbReference type="SAM" id="SignalP"/>
    </source>
</evidence>
<gene>
    <name evidence="19" type="ORF">B2M20_11355</name>
</gene>
<keyword evidence="5" id="KW-0410">Iron transport</keyword>
<keyword evidence="13 14" id="KW-0998">Cell outer membrane</keyword>
<name>A0A1V4HYL5_NITVU</name>
<keyword evidence="3 14" id="KW-0813">Transport</keyword>
<dbReference type="InterPro" id="IPR036942">
    <property type="entry name" value="Beta-barrel_TonB_sf"/>
</dbReference>
<evidence type="ECO:0000256" key="14">
    <source>
        <dbReference type="PROSITE-ProRule" id="PRU01360"/>
    </source>
</evidence>
<reference evidence="19 20" key="1">
    <citation type="submission" date="2017-02" db="EMBL/GenBank/DDBJ databases">
        <title>Genome sequence of the nitrite-oxidizing bacterium Nitrobacter vulgaris strain Ab1.</title>
        <authorList>
            <person name="Mellbye B.L."/>
            <person name="Davis E.W."/>
            <person name="Spieck E."/>
            <person name="Chang J.H."/>
            <person name="Bottomley P.J."/>
            <person name="Sayavedra-Soto L.A."/>
        </authorList>
    </citation>
    <scope>NUCLEOTIDE SEQUENCE [LARGE SCALE GENOMIC DNA]</scope>
    <source>
        <strain evidence="19 20">Ab1</strain>
    </source>
</reference>
<evidence type="ECO:0000259" key="18">
    <source>
        <dbReference type="Pfam" id="PF07715"/>
    </source>
</evidence>
<comment type="caution">
    <text evidence="19">The sequence shown here is derived from an EMBL/GenBank/DDBJ whole genome shotgun (WGS) entry which is preliminary data.</text>
</comment>
<evidence type="ECO:0000256" key="10">
    <source>
        <dbReference type="ARBA" id="ARBA00023077"/>
    </source>
</evidence>
<dbReference type="PROSITE" id="PS52016">
    <property type="entry name" value="TONB_DEPENDENT_REC_3"/>
    <property type="match status" value="1"/>
</dbReference>
<evidence type="ECO:0000256" key="1">
    <source>
        <dbReference type="ARBA" id="ARBA00004571"/>
    </source>
</evidence>
<sequence length="772" mass="84328">MSIRLFVRCCAARATSAVAISFVVNGAAAQERPAPRGEGVTLPPITVVTSQVAKRKLKRTAARPVARAIATSSQPARTDAPAAAALAEKGTGFGTRTGDSVGKGYAMPYATSATKMNGRVFETPYSIQTVPSDIIRDQAVTTISEALKNVSGVQIDRQGVYDGITLRGFAQGFDRWIYRDGAPFRNSRFDFANIDRVEVLKGTAGGIYGRIDPGGLINMITKKPLATPYYSILQEVSNLGYRTAADATGPLTKDGSLRYRAIAAFEDRDSFRDFVDSRNVLLSPSMSWDVTPTTELYVNYEYRRMEQVFDLGIPVYNNVIPDVPRSRFYGLKDQPPSVIETHLVDAILTQKLAEGWTAKVRGTFNHDVTLSYDSEPGGSLVAPGFTDIYYSKFVGVSDSHFVEASITGDTQITQDIRNRLFASAESYHSEQNSGRNGTTDPAIVRPLNIQNPVYQSWREVADLPLTIGAPSFTEWRAVSFQDQVTLFDRLDLIAGGRWDWSNAGSGSCALSGGATGCPPSTPMDAKAFDVFKPRAGINFRVTPEVALFTSYSESFGPIVGFGRLLDGSLPDPTEARQYEAGAKFQTSDGRLNATVATYDLTRTNIVTPIPGNPTFVNQIGEARSRGVEVDVAGHLTERLQVMANYAYTDARITKDTTPTGDPGNVGHRLYNIPLHQGGIWLQYSLPSGWRFGAGAFAANNRWGNNENTFKIGDYIRVDTNVSYSWDTGFGKATAQFNVTNLFDERYYASATYTPGVLPAPGRTFIARLRFEH</sequence>
<evidence type="ECO:0000256" key="13">
    <source>
        <dbReference type="ARBA" id="ARBA00023237"/>
    </source>
</evidence>
<dbReference type="STRING" id="29421.B2M20_11355"/>